<evidence type="ECO:0000256" key="12">
    <source>
        <dbReference type="PIRSR" id="PIRSR000382-1"/>
    </source>
</evidence>
<evidence type="ECO:0000256" key="10">
    <source>
        <dbReference type="ARBA" id="ARBA00023167"/>
    </source>
</evidence>
<feature type="binding site" evidence="11">
    <location>
        <position position="749"/>
    </location>
    <ligand>
        <name>Zn(2+)</name>
        <dbReference type="ChEBI" id="CHEBI:29105"/>
        <note>catalytic</note>
    </ligand>
</feature>
<evidence type="ECO:0000259" key="15">
    <source>
        <dbReference type="Pfam" id="PF01717"/>
    </source>
</evidence>
<dbReference type="PIRSF" id="PIRSF000382">
    <property type="entry name" value="MeTrfase_B12_ind"/>
    <property type="match status" value="1"/>
</dbReference>
<evidence type="ECO:0000256" key="9">
    <source>
        <dbReference type="ARBA" id="ARBA00022833"/>
    </source>
</evidence>
<organism evidence="17 18">
    <name type="scientific">Agromyces aureus</name>
    <dbReference type="NCBI Taxonomy" id="453304"/>
    <lineage>
        <taxon>Bacteria</taxon>
        <taxon>Bacillati</taxon>
        <taxon>Actinomycetota</taxon>
        <taxon>Actinomycetes</taxon>
        <taxon>Micrococcales</taxon>
        <taxon>Microbacteriaceae</taxon>
        <taxon>Agromyces</taxon>
    </lineage>
</organism>
<evidence type="ECO:0000256" key="13">
    <source>
        <dbReference type="PIRSR" id="PIRSR000382-2"/>
    </source>
</evidence>
<feature type="binding site" evidence="11 12">
    <location>
        <position position="584"/>
    </location>
    <ligand>
        <name>5-methyltetrahydropteroyltri-L-glutamate</name>
        <dbReference type="ChEBI" id="CHEBI:58207"/>
    </ligand>
</feature>
<reference evidence="18" key="2">
    <citation type="submission" date="2016-01" db="EMBL/GenBank/DDBJ databases">
        <title>Complete genome sequence of Agromyces aureus AR33T and comparison with related organisms.</title>
        <authorList>
            <person name="Corretto E."/>
            <person name="Antonielli L."/>
            <person name="Sessitsch A."/>
            <person name="Brader G."/>
        </authorList>
    </citation>
    <scope>NUCLEOTIDE SEQUENCE [LARGE SCALE GENOMIC DNA]</scope>
    <source>
        <strain evidence="18">AR33</strain>
    </source>
</reference>
<feature type="binding site" evidence="13">
    <location>
        <position position="664"/>
    </location>
    <ligand>
        <name>Zn(2+)</name>
        <dbReference type="ChEBI" id="CHEBI:29105"/>
        <label>1</label>
        <note>catalytic</note>
    </ligand>
</feature>
<dbReference type="Pfam" id="PF08267">
    <property type="entry name" value="Meth_synt_1"/>
    <property type="match status" value="1"/>
</dbReference>
<evidence type="ECO:0000256" key="14">
    <source>
        <dbReference type="PIRSR" id="PIRSR000382-3"/>
    </source>
</evidence>
<feature type="binding site" evidence="11 12">
    <location>
        <begin position="538"/>
        <end position="539"/>
    </location>
    <ligand>
        <name>5-methyltetrahydropteroyltri-L-glutamate</name>
        <dbReference type="ChEBI" id="CHEBI:58207"/>
    </ligand>
</feature>
<dbReference type="OrthoDB" id="244285at2"/>
<keyword evidence="4 11" id="KW-0489">Methyltransferase</keyword>
<feature type="binding site" evidence="11">
    <location>
        <position position="507"/>
    </location>
    <ligand>
        <name>L-homocysteine</name>
        <dbReference type="ChEBI" id="CHEBI:58199"/>
    </ligand>
</feature>
<dbReference type="AlphaFoldDB" id="A0A191WGP3"/>
<feature type="binding site" evidence="13">
    <location>
        <position position="749"/>
    </location>
    <ligand>
        <name>Zn(2+)</name>
        <dbReference type="ChEBI" id="CHEBI:29105"/>
        <label>1</label>
        <note>catalytic</note>
    </ligand>
</feature>
<evidence type="ECO:0000256" key="6">
    <source>
        <dbReference type="ARBA" id="ARBA00022679"/>
    </source>
</evidence>
<feature type="domain" description="Cobalamin-independent methionine synthase MetE C-terminal/archaeal" evidence="15">
    <location>
        <begin position="449"/>
        <end position="770"/>
    </location>
</feature>
<evidence type="ECO:0000313" key="17">
    <source>
        <dbReference type="EMBL" id="ANJ27426.1"/>
    </source>
</evidence>
<dbReference type="CDD" id="cd03312">
    <property type="entry name" value="CIMS_N_terminal_like"/>
    <property type="match status" value="1"/>
</dbReference>
<evidence type="ECO:0000256" key="11">
    <source>
        <dbReference type="HAMAP-Rule" id="MF_00172"/>
    </source>
</evidence>
<dbReference type="GO" id="GO:0032259">
    <property type="term" value="P:methylation"/>
    <property type="evidence" value="ECO:0007669"/>
    <property type="project" value="UniProtKB-KW"/>
</dbReference>
<feature type="binding site" evidence="11 12">
    <location>
        <position position="507"/>
    </location>
    <ligand>
        <name>L-methionine</name>
        <dbReference type="ChEBI" id="CHEBI:57844"/>
    </ligand>
</feature>
<feature type="active site" description="Proton donor" evidence="11 14">
    <location>
        <position position="717"/>
    </location>
</feature>
<feature type="binding site" evidence="11 12">
    <location>
        <begin position="454"/>
        <end position="456"/>
    </location>
    <ligand>
        <name>L-homocysteine</name>
        <dbReference type="ChEBI" id="CHEBI:58199"/>
    </ligand>
</feature>
<feature type="binding site" evidence="11 12">
    <location>
        <position position="622"/>
    </location>
    <ligand>
        <name>L-methionine</name>
        <dbReference type="ChEBI" id="CHEBI:57844"/>
    </ligand>
</feature>
<keyword evidence="8 11" id="KW-0677">Repeat</keyword>
<dbReference type="UniPathway" id="UPA00051">
    <property type="reaction ID" value="UER00082"/>
</dbReference>
<dbReference type="CDD" id="cd03311">
    <property type="entry name" value="CIMS_C_terminal_like"/>
    <property type="match status" value="1"/>
</dbReference>
<feature type="binding site" evidence="13">
    <location>
        <position position="688"/>
    </location>
    <ligand>
        <name>Zn(2+)</name>
        <dbReference type="ChEBI" id="CHEBI:29105"/>
        <label>1</label>
        <note>catalytic</note>
    </ligand>
</feature>
<evidence type="ECO:0000256" key="5">
    <source>
        <dbReference type="ARBA" id="ARBA00022605"/>
    </source>
</evidence>
<evidence type="ECO:0000256" key="7">
    <source>
        <dbReference type="ARBA" id="ARBA00022723"/>
    </source>
</evidence>
<feature type="binding site" evidence="11">
    <location>
        <position position="666"/>
    </location>
    <ligand>
        <name>Zn(2+)</name>
        <dbReference type="ChEBI" id="CHEBI:29105"/>
        <note>catalytic</note>
    </ligand>
</feature>
<gene>
    <name evidence="11" type="primary">metE</name>
    <name evidence="17" type="ORF">ATC03_12620</name>
</gene>
<feature type="binding site" evidence="11 12">
    <location>
        <position position="622"/>
    </location>
    <ligand>
        <name>L-homocysteine</name>
        <dbReference type="ChEBI" id="CHEBI:58199"/>
    </ligand>
</feature>
<dbReference type="SUPFAM" id="SSF51726">
    <property type="entry name" value="UROD/MetE-like"/>
    <property type="match status" value="2"/>
</dbReference>
<dbReference type="GO" id="GO:0009086">
    <property type="term" value="P:methionine biosynthetic process"/>
    <property type="evidence" value="ECO:0007669"/>
    <property type="project" value="UniProtKB-UniRule"/>
</dbReference>
<feature type="binding site" evidence="11">
    <location>
        <position position="664"/>
    </location>
    <ligand>
        <name>Zn(2+)</name>
        <dbReference type="ChEBI" id="CHEBI:29105"/>
        <note>catalytic</note>
    </ligand>
</feature>
<evidence type="ECO:0000256" key="2">
    <source>
        <dbReference type="ARBA" id="ARBA00004681"/>
    </source>
</evidence>
<dbReference type="InterPro" id="IPR013215">
    <property type="entry name" value="Cbl-indep_Met_Synth_N"/>
</dbReference>
<keyword evidence="18" id="KW-1185">Reference proteome</keyword>
<protein>
    <recommendedName>
        <fullName evidence="11">5-methyltetrahydropteroyltriglutamate--homocysteine methyltransferase</fullName>
        <ecNumber evidence="11">2.1.1.14</ecNumber>
    </recommendedName>
    <alternativeName>
        <fullName evidence="11">Cobalamin-independent methionine synthase</fullName>
    </alternativeName>
    <alternativeName>
        <fullName evidence="11">Methionine synthase, vitamin-B12 independent isozyme</fullName>
    </alternativeName>
</protein>
<dbReference type="Proteomes" id="UP000078437">
    <property type="component" value="Chromosome"/>
</dbReference>
<feature type="binding site" evidence="11">
    <location>
        <position position="123"/>
    </location>
    <ligand>
        <name>5-methyltetrahydropteroyltri-L-glutamate</name>
        <dbReference type="ChEBI" id="CHEBI:58207"/>
    </ligand>
</feature>
<feature type="binding site" evidence="12">
    <location>
        <position position="128"/>
    </location>
    <ligand>
        <name>5-methyltetrahydropteroyltri-L-glutamate</name>
        <dbReference type="ChEBI" id="CHEBI:58207"/>
    </ligand>
</feature>
<dbReference type="PANTHER" id="PTHR30519">
    <property type="entry name" value="5-METHYLTETRAHYDROPTEROYLTRIGLUTAMATE--HOMOCYSTEINE METHYLTRANSFERASE"/>
    <property type="match status" value="1"/>
</dbReference>
<comment type="similarity">
    <text evidence="3 11">Belongs to the vitamin-B12 independent methionine synthase family.</text>
</comment>
<feature type="binding site" evidence="11 12">
    <location>
        <begin position="454"/>
        <end position="456"/>
    </location>
    <ligand>
        <name>L-methionine</name>
        <dbReference type="ChEBI" id="CHEBI:57844"/>
    </ligand>
</feature>
<name>A0A191WGP3_9MICO</name>
<keyword evidence="5 11" id="KW-0028">Amino-acid biosynthesis</keyword>
<keyword evidence="6 11" id="KW-0808">Transferase</keyword>
<evidence type="ECO:0000256" key="3">
    <source>
        <dbReference type="ARBA" id="ARBA00009553"/>
    </source>
</evidence>
<dbReference type="InterPro" id="IPR006276">
    <property type="entry name" value="Cobalamin-indep_Met_synthase"/>
</dbReference>
<feature type="domain" description="Cobalamin-independent methionine synthase MetE N-terminal" evidence="16">
    <location>
        <begin position="10"/>
        <end position="334"/>
    </location>
</feature>
<dbReference type="HAMAP" id="MF_00172">
    <property type="entry name" value="Meth_synth"/>
    <property type="match status" value="1"/>
</dbReference>
<dbReference type="GO" id="GO:0008270">
    <property type="term" value="F:zinc ion binding"/>
    <property type="evidence" value="ECO:0007669"/>
    <property type="project" value="InterPro"/>
</dbReference>
<comment type="pathway">
    <text evidence="2 11">Amino-acid biosynthesis; L-methionine biosynthesis via de novo pathway; L-methionine from L-homocysteine (MetE route): step 1/1.</text>
</comment>
<dbReference type="InterPro" id="IPR002629">
    <property type="entry name" value="Met_Synth_C/arc"/>
</dbReference>
<evidence type="ECO:0000256" key="1">
    <source>
        <dbReference type="ARBA" id="ARBA00002777"/>
    </source>
</evidence>
<dbReference type="EMBL" id="CP013979">
    <property type="protein sequence ID" value="ANJ27426.1"/>
    <property type="molecule type" value="Genomic_DNA"/>
</dbReference>
<dbReference type="InterPro" id="IPR038071">
    <property type="entry name" value="UROD/MetE-like_sf"/>
</dbReference>
<reference evidence="17 18" key="1">
    <citation type="journal article" date="2016" name="Int. J. Syst. Evol. Microbiol.">
        <title>Agromyces aureus sp. nov., isolated from the rhizosphere of Salix caprea L. grown in a heavy-metal-contaminated soil.</title>
        <authorList>
            <person name="Corretto E."/>
            <person name="Antonielli L."/>
            <person name="Sessitsch A."/>
            <person name="Compant S."/>
            <person name="Gorfer M."/>
            <person name="Kuffner M."/>
            <person name="Brader G."/>
        </authorList>
    </citation>
    <scope>NUCLEOTIDE SEQUENCE [LARGE SCALE GENOMIC DNA]</scope>
    <source>
        <strain evidence="17 18">AR33</strain>
    </source>
</reference>
<sequence length="782" mass="83637">MTARPFPTGTILGYPRIGRRRELKRAVESFWAGRIDAAELEATAAGLRSATRERLAELGLGRADSAIPESFSYYDQVLDAAVAVGAIPARFERLRGADGGVDLAGYFTIARGEGDDAPLEMTKWFDSNYHYLVPEISPTTRFELHAERIVAEFVEARDAGFLTRPVVVGPITFLLLAKAADDAPAGFRPIDRLDELVPVYAQLLAELAAAGAEWVQLDEPALVSESIDEPRARVIAAIAAAYDVLGAADDRPAIFVAAPYGSLGDALPALAAAPVEAIGLDLVRGSLPDALDDLDPATAESLAAKTLVAGVVDGHNIWRGDLAAAFARVEAVQSLSGSVAVSTSTSLLHVPHDVDDESKLDPRLVSWLAFADQKVAQVAALARGLAEGRGAIAETLDAASVALADRAGAPGVRVPSVRERLAVLQPTDFSRADYDERLLAQDSLDLPELPTTTIGSFPQTGEIRRARAGLVGGTITADAYDGLMRDEIERVIRLQEDLGLDVLVHGEPERNDMVQYFAELLDGFAVTEHGWVQSYGSRCTRPSILWGDVSRPAPMTVAWAEYAQSLTGQHVKGMLTGPVTILAWSFVRDDLPLGDTARQVALALRDEIADLEAAGIRIIQVDEPALRELLPLKLADQPAYLDWSVGSFRLATAGAASATQVHTHLCYSEFGVIIDAIKNLDADVTSIEAARSRMEVVDDLATSGFDHGIGPGVYDIHSPRVPSIDEVTTLLERAVREIPANRLWVNPDCGLKTRGYDETVASLGHIIAATRAVRASLSVAAV</sequence>
<comment type="function">
    <text evidence="1 11">Catalyzes the transfer of a methyl group from 5-methyltetrahydrofolate to homocysteine resulting in methionine formation.</text>
</comment>
<proteinExistence type="inferred from homology"/>
<feature type="binding site" evidence="11">
    <location>
        <begin position="21"/>
        <end position="24"/>
    </location>
    <ligand>
        <name>5-methyltetrahydropteroyltri-L-glutamate</name>
        <dbReference type="ChEBI" id="CHEBI:58207"/>
    </ligand>
</feature>
<evidence type="ECO:0000256" key="8">
    <source>
        <dbReference type="ARBA" id="ARBA00022737"/>
    </source>
</evidence>
<feature type="binding site" evidence="11">
    <location>
        <position position="688"/>
    </location>
    <ligand>
        <name>Zn(2+)</name>
        <dbReference type="ChEBI" id="CHEBI:29105"/>
        <note>catalytic</note>
    </ligand>
</feature>
<comment type="cofactor">
    <cofactor evidence="13">
        <name>Zn(2+)</name>
        <dbReference type="ChEBI" id="CHEBI:29105"/>
    </cofactor>
    <text evidence="13">Binds 2 Zn(2+) ions per subunit.</text>
</comment>
<dbReference type="RefSeq" id="WP_067877609.1">
    <property type="nucleotide sequence ID" value="NZ_CP013979.1"/>
</dbReference>
<feature type="binding site" evidence="11">
    <location>
        <position position="628"/>
    </location>
    <ligand>
        <name>5-methyltetrahydropteroyltri-L-glutamate</name>
        <dbReference type="ChEBI" id="CHEBI:58207"/>
    </ligand>
</feature>
<dbReference type="Gene3D" id="3.20.20.210">
    <property type="match status" value="2"/>
</dbReference>
<evidence type="ECO:0000313" key="18">
    <source>
        <dbReference type="Proteomes" id="UP000078437"/>
    </source>
</evidence>
<accession>A0A191WGP3</accession>
<dbReference type="NCBIfam" id="NF003556">
    <property type="entry name" value="PRK05222.1"/>
    <property type="match status" value="1"/>
</dbReference>
<dbReference type="KEGG" id="agy:ATC03_12620"/>
<dbReference type="EC" id="2.1.1.14" evidence="11"/>
<dbReference type="NCBIfam" id="TIGR01371">
    <property type="entry name" value="met_syn_B12ind"/>
    <property type="match status" value="1"/>
</dbReference>
<comment type="catalytic activity">
    <reaction evidence="11">
        <text>5-methyltetrahydropteroyltri-L-glutamate + L-homocysteine = tetrahydropteroyltri-L-glutamate + L-methionine</text>
        <dbReference type="Rhea" id="RHEA:21196"/>
        <dbReference type="ChEBI" id="CHEBI:57844"/>
        <dbReference type="ChEBI" id="CHEBI:58140"/>
        <dbReference type="ChEBI" id="CHEBI:58199"/>
        <dbReference type="ChEBI" id="CHEBI:58207"/>
        <dbReference type="EC" id="2.1.1.14"/>
    </reaction>
</comment>
<dbReference type="STRING" id="453304.ATC03_12620"/>
<keyword evidence="7 11" id="KW-0479">Metal-binding</keyword>
<feature type="binding site" evidence="12">
    <location>
        <position position="24"/>
    </location>
    <ligand>
        <name>5-methyltetrahydropteroyltri-L-glutamate</name>
        <dbReference type="ChEBI" id="CHEBI:58207"/>
    </ligand>
</feature>
<comment type="cofactor">
    <cofactor evidence="11">
        <name>Zn(2+)</name>
        <dbReference type="ChEBI" id="CHEBI:29105"/>
    </cofactor>
    <text evidence="11">Binds 1 zinc ion per subunit.</text>
</comment>
<dbReference type="GO" id="GO:0003871">
    <property type="term" value="F:5-methyltetrahydropteroyltriglutamate-homocysteine S-methyltransferase activity"/>
    <property type="evidence" value="ECO:0007669"/>
    <property type="project" value="UniProtKB-UniRule"/>
</dbReference>
<evidence type="ECO:0000256" key="4">
    <source>
        <dbReference type="ARBA" id="ARBA00022603"/>
    </source>
</evidence>
<evidence type="ECO:0000259" key="16">
    <source>
        <dbReference type="Pfam" id="PF08267"/>
    </source>
</evidence>
<keyword evidence="9 11" id="KW-0862">Zinc</keyword>
<keyword evidence="10 11" id="KW-0486">Methionine biosynthesis</keyword>
<dbReference type="Pfam" id="PF01717">
    <property type="entry name" value="Meth_synt_2"/>
    <property type="match status" value="1"/>
</dbReference>
<feature type="binding site" evidence="13">
    <location>
        <position position="666"/>
    </location>
    <ligand>
        <name>Zn(2+)</name>
        <dbReference type="ChEBI" id="CHEBI:29105"/>
        <label>1</label>
        <note>catalytic</note>
    </ligand>
</feature>